<protein>
    <submittedName>
        <fullName evidence="2">Alpha/beta hydrolase</fullName>
    </submittedName>
</protein>
<organism evidence="2 3">
    <name type="scientific">Psychroserpens algicola</name>
    <dbReference type="NCBI Taxonomy" id="1719034"/>
    <lineage>
        <taxon>Bacteria</taxon>
        <taxon>Pseudomonadati</taxon>
        <taxon>Bacteroidota</taxon>
        <taxon>Flavobacteriia</taxon>
        <taxon>Flavobacteriales</taxon>
        <taxon>Flavobacteriaceae</taxon>
        <taxon>Psychroserpens</taxon>
    </lineage>
</organism>
<dbReference type="EMBL" id="JALPQF010000004">
    <property type="protein sequence ID" value="MCK8479965.1"/>
    <property type="molecule type" value="Genomic_DNA"/>
</dbReference>
<keyword evidence="3" id="KW-1185">Reference proteome</keyword>
<dbReference type="InterPro" id="IPR029058">
    <property type="entry name" value="AB_hydrolase_fold"/>
</dbReference>
<name>A0ABT0H7Y9_9FLAO</name>
<dbReference type="Pfam" id="PF00561">
    <property type="entry name" value="Abhydrolase_1"/>
    <property type="match status" value="1"/>
</dbReference>
<dbReference type="Proteomes" id="UP001203687">
    <property type="component" value="Unassembled WGS sequence"/>
</dbReference>
<dbReference type="GO" id="GO:0016787">
    <property type="term" value="F:hydrolase activity"/>
    <property type="evidence" value="ECO:0007669"/>
    <property type="project" value="UniProtKB-KW"/>
</dbReference>
<evidence type="ECO:0000313" key="2">
    <source>
        <dbReference type="EMBL" id="MCK8479965.1"/>
    </source>
</evidence>
<accession>A0ABT0H7Y9</accession>
<dbReference type="InterPro" id="IPR000073">
    <property type="entry name" value="AB_hydrolase_1"/>
</dbReference>
<dbReference type="PANTHER" id="PTHR46438:SF11">
    <property type="entry name" value="LIPASE-RELATED"/>
    <property type="match status" value="1"/>
</dbReference>
<keyword evidence="2" id="KW-0378">Hydrolase</keyword>
<sequence>MKQFLTKFIGGFINFISLFSPSAAGKMAISLFSRPRRIKLKELEKDFLMTAFIEDVQYEHLNIMTYRWLGKKETVLLAHGWESNSYRWKPLIEKLNALDYNVIALDAPAHGRSSGKVFNAIIYSECINVVAKKFNANIIVGHSVGGMAAAFFQQKHQLPSIHKLILLGAPSNFVGVFGRYIEMMSYNKRVADAMNAIVLERFNQEPDYFNAARLSEHIEAHGLIIHDELDKIIPYGDAEDFDNFYKNAKLVTTKGYGHGLKSDEVHDHILDFIKA</sequence>
<evidence type="ECO:0000259" key="1">
    <source>
        <dbReference type="Pfam" id="PF00561"/>
    </source>
</evidence>
<evidence type="ECO:0000313" key="3">
    <source>
        <dbReference type="Proteomes" id="UP001203687"/>
    </source>
</evidence>
<dbReference type="SUPFAM" id="SSF53474">
    <property type="entry name" value="alpha/beta-Hydrolases"/>
    <property type="match status" value="1"/>
</dbReference>
<dbReference type="RefSeq" id="WP_248412187.1">
    <property type="nucleotide sequence ID" value="NZ_JALPQF010000004.1"/>
</dbReference>
<feature type="domain" description="AB hydrolase-1" evidence="1">
    <location>
        <begin position="74"/>
        <end position="172"/>
    </location>
</feature>
<dbReference type="PANTHER" id="PTHR46438">
    <property type="entry name" value="ALPHA/BETA-HYDROLASES SUPERFAMILY PROTEIN"/>
    <property type="match status" value="1"/>
</dbReference>
<gene>
    <name evidence="2" type="ORF">MUY34_04990</name>
</gene>
<comment type="caution">
    <text evidence="2">The sequence shown here is derived from an EMBL/GenBank/DDBJ whole genome shotgun (WGS) entry which is preliminary data.</text>
</comment>
<reference evidence="2" key="1">
    <citation type="submission" date="2022-04" db="EMBL/GenBank/DDBJ databases">
        <authorList>
            <person name="Ren T."/>
        </authorList>
    </citation>
    <scope>NUCLEOTIDE SEQUENCE</scope>
    <source>
        <strain evidence="2">F63249</strain>
    </source>
</reference>
<proteinExistence type="predicted"/>
<dbReference type="Gene3D" id="3.40.50.1820">
    <property type="entry name" value="alpha/beta hydrolase"/>
    <property type="match status" value="1"/>
</dbReference>